<dbReference type="InterPro" id="IPR001810">
    <property type="entry name" value="F-box_dom"/>
</dbReference>
<evidence type="ECO:0000256" key="2">
    <source>
        <dbReference type="ARBA" id="ARBA00004906"/>
    </source>
</evidence>
<evidence type="ECO:0000256" key="3">
    <source>
        <dbReference type="ARBA" id="ARBA00022786"/>
    </source>
</evidence>
<dbReference type="AlphaFoldDB" id="A0A8K0HV02"/>
<comment type="pathway">
    <text evidence="2">Protein modification; protein ubiquitination.</text>
</comment>
<proteinExistence type="predicted"/>
<name>A0A8K0HV02_COCNU</name>
<dbReference type="Gene3D" id="1.20.1280.50">
    <property type="match status" value="1"/>
</dbReference>
<dbReference type="OrthoDB" id="10461194at2759"/>
<evidence type="ECO:0000313" key="8">
    <source>
        <dbReference type="EMBL" id="KAG1327167.1"/>
    </source>
</evidence>
<dbReference type="GO" id="GO:0009740">
    <property type="term" value="P:gibberellic acid mediated signaling pathway"/>
    <property type="evidence" value="ECO:0007669"/>
    <property type="project" value="UniProtKB-KW"/>
</dbReference>
<organism evidence="8 9">
    <name type="scientific">Cocos nucifera</name>
    <name type="common">Coconut palm</name>
    <dbReference type="NCBI Taxonomy" id="13894"/>
    <lineage>
        <taxon>Eukaryota</taxon>
        <taxon>Viridiplantae</taxon>
        <taxon>Streptophyta</taxon>
        <taxon>Embryophyta</taxon>
        <taxon>Tracheophyta</taxon>
        <taxon>Spermatophyta</taxon>
        <taxon>Magnoliopsida</taxon>
        <taxon>Liliopsida</taxon>
        <taxon>Arecaceae</taxon>
        <taxon>Arecoideae</taxon>
        <taxon>Cocoseae</taxon>
        <taxon>Attaleinae</taxon>
        <taxon>Cocos</taxon>
    </lineage>
</organism>
<evidence type="ECO:0000256" key="4">
    <source>
        <dbReference type="ARBA" id="ARBA00022941"/>
    </source>
</evidence>
<dbReference type="GO" id="GO:0009937">
    <property type="term" value="P:regulation of gibberellic acid mediated signaling pathway"/>
    <property type="evidence" value="ECO:0007669"/>
    <property type="project" value="InterPro"/>
</dbReference>
<dbReference type="Proteomes" id="UP000797356">
    <property type="component" value="Chromosome 1"/>
</dbReference>
<evidence type="ECO:0000256" key="6">
    <source>
        <dbReference type="ARBA" id="ARBA00069742"/>
    </source>
</evidence>
<dbReference type="GO" id="GO:0019005">
    <property type="term" value="C:SCF ubiquitin ligase complex"/>
    <property type="evidence" value="ECO:0007669"/>
    <property type="project" value="InterPro"/>
</dbReference>
<dbReference type="GO" id="GO:0005634">
    <property type="term" value="C:nucleus"/>
    <property type="evidence" value="ECO:0007669"/>
    <property type="project" value="UniProtKB-SubCell"/>
</dbReference>
<keyword evidence="9" id="KW-1185">Reference proteome</keyword>
<dbReference type="SUPFAM" id="SSF81383">
    <property type="entry name" value="F-box domain"/>
    <property type="match status" value="1"/>
</dbReference>
<comment type="caution">
    <text evidence="8">The sequence shown here is derived from an EMBL/GenBank/DDBJ whole genome shotgun (WGS) entry which is preliminary data.</text>
</comment>
<dbReference type="FunFam" id="1.20.1280.50:FF:000067">
    <property type="entry name" value="F-box protein GID2"/>
    <property type="match status" value="1"/>
</dbReference>
<evidence type="ECO:0000256" key="5">
    <source>
        <dbReference type="ARBA" id="ARBA00023242"/>
    </source>
</evidence>
<feature type="domain" description="F-box" evidence="7">
    <location>
        <begin position="39"/>
        <end position="85"/>
    </location>
</feature>
<evidence type="ECO:0000256" key="1">
    <source>
        <dbReference type="ARBA" id="ARBA00004123"/>
    </source>
</evidence>
<dbReference type="SMART" id="SM00256">
    <property type="entry name" value="FBOX"/>
    <property type="match status" value="1"/>
</dbReference>
<evidence type="ECO:0000259" key="7">
    <source>
        <dbReference type="PROSITE" id="PS50181"/>
    </source>
</evidence>
<dbReference type="InterPro" id="IPR036047">
    <property type="entry name" value="F-box-like_dom_sf"/>
</dbReference>
<dbReference type="EMBL" id="CM017872">
    <property type="protein sequence ID" value="KAG1327167.1"/>
    <property type="molecule type" value="Genomic_DNA"/>
</dbReference>
<evidence type="ECO:0000313" key="9">
    <source>
        <dbReference type="Proteomes" id="UP000797356"/>
    </source>
</evidence>
<dbReference type="InterPro" id="IPR044184">
    <property type="entry name" value="SNE/GID2"/>
</dbReference>
<dbReference type="PROSITE" id="PS50181">
    <property type="entry name" value="FBOX"/>
    <property type="match status" value="1"/>
</dbReference>
<keyword evidence="5" id="KW-0539">Nucleus</keyword>
<reference evidence="8" key="2">
    <citation type="submission" date="2019-07" db="EMBL/GenBank/DDBJ databases">
        <authorList>
            <person name="Yang Y."/>
            <person name="Bocs S."/>
            <person name="Baudouin L."/>
        </authorList>
    </citation>
    <scope>NUCLEOTIDE SEQUENCE</scope>
    <source>
        <tissue evidence="8">Spear leaf of Hainan Tall coconut</tissue>
    </source>
</reference>
<gene>
    <name evidence="8" type="ORF">COCNU_01G011010</name>
</gene>
<reference evidence="8" key="1">
    <citation type="journal article" date="2017" name="Gigascience">
        <title>The genome draft of coconut (Cocos nucifera).</title>
        <authorList>
            <person name="Xiao Y."/>
            <person name="Xu P."/>
            <person name="Fan H."/>
            <person name="Baudouin L."/>
            <person name="Xia W."/>
            <person name="Bocs S."/>
            <person name="Xu J."/>
            <person name="Li Q."/>
            <person name="Guo A."/>
            <person name="Zhou L."/>
            <person name="Li J."/>
            <person name="Wu Y."/>
            <person name="Ma Z."/>
            <person name="Armero A."/>
            <person name="Issali A.E."/>
            <person name="Liu N."/>
            <person name="Peng M."/>
            <person name="Yang Y."/>
        </authorList>
    </citation>
    <scope>NUCLEOTIDE SEQUENCE</scope>
    <source>
        <tissue evidence="8">Spear leaf of Hainan Tall coconut</tissue>
    </source>
</reference>
<keyword evidence="4" id="KW-0939">Gibberellin signaling pathway</keyword>
<keyword evidence="3" id="KW-0833">Ubl conjugation pathway</keyword>
<accession>A0A8K0HV02</accession>
<dbReference type="Pfam" id="PF12937">
    <property type="entry name" value="F-box-like"/>
    <property type="match status" value="1"/>
</dbReference>
<protein>
    <recommendedName>
        <fullName evidence="6">F-box protein GID2</fullName>
    </recommendedName>
</protein>
<sequence length="188" mass="20932">MKRRSIDGYDGGDFRGVVEEANKKRKGEKEAAVAEEKEQMVVAELGEDLVFEVLKRADARTLAAAACVCRRWRRLAEDERLWEAVCVRHWANIGCGNQQLRSVVLALGGFRRLHSLYLLPLLHPSLRRPAALPTLPLPATAATPLTPSRRSLLPARWGKDEVQLSLSLLSIGYFEKMNPNYKRGGGGS</sequence>
<dbReference type="PANTHER" id="PTHR47750:SF7">
    <property type="entry name" value="F-BOX PROTEIN"/>
    <property type="match status" value="1"/>
</dbReference>
<comment type="subcellular location">
    <subcellularLocation>
        <location evidence="1">Nucleus</location>
    </subcellularLocation>
</comment>
<dbReference type="PANTHER" id="PTHR47750">
    <property type="entry name" value="F-BOX PROTEIN SNE"/>
    <property type="match status" value="1"/>
</dbReference>